<name>A0A7W7WM63_9ACTN</name>
<gene>
    <name evidence="3" type="ORF">FHR38_000584</name>
</gene>
<evidence type="ECO:0000313" key="4">
    <source>
        <dbReference type="Proteomes" id="UP000578819"/>
    </source>
</evidence>
<dbReference type="InterPro" id="IPR019099">
    <property type="entry name" value="Uncharacterised_PGPGW_TM"/>
</dbReference>
<dbReference type="RefSeq" id="WP_246446268.1">
    <property type="nucleotide sequence ID" value="NZ_JACHJW010000001.1"/>
</dbReference>
<dbReference type="Proteomes" id="UP000578819">
    <property type="component" value="Unassembled WGS sequence"/>
</dbReference>
<evidence type="ECO:0000256" key="2">
    <source>
        <dbReference type="SAM" id="Phobius"/>
    </source>
</evidence>
<evidence type="ECO:0000256" key="1">
    <source>
        <dbReference type="SAM" id="MobiDB-lite"/>
    </source>
</evidence>
<feature type="region of interest" description="Disordered" evidence="1">
    <location>
        <begin position="1"/>
        <end position="42"/>
    </location>
</feature>
<keyword evidence="2" id="KW-0812">Transmembrane</keyword>
<proteinExistence type="predicted"/>
<reference evidence="3 4" key="1">
    <citation type="submission" date="2020-08" db="EMBL/GenBank/DDBJ databases">
        <title>Sequencing the genomes of 1000 actinobacteria strains.</title>
        <authorList>
            <person name="Klenk H.-P."/>
        </authorList>
    </citation>
    <scope>NUCLEOTIDE SEQUENCE [LARGE SCALE GENOMIC DNA]</scope>
    <source>
        <strain evidence="3 4">DSM 45886</strain>
    </source>
</reference>
<protein>
    <submittedName>
        <fullName evidence="3">Uncharacterized protein (TIGR02611 family)</fullName>
    </submittedName>
</protein>
<dbReference type="AlphaFoldDB" id="A0A7W7WM63"/>
<keyword evidence="2" id="KW-0472">Membrane</keyword>
<dbReference type="InterPro" id="IPR013434">
    <property type="entry name" value="CHP02611"/>
</dbReference>
<evidence type="ECO:0000313" key="3">
    <source>
        <dbReference type="EMBL" id="MBB4956851.1"/>
    </source>
</evidence>
<comment type="caution">
    <text evidence="3">The sequence shown here is derived from an EMBL/GenBank/DDBJ whole genome shotgun (WGS) entry which is preliminary data.</text>
</comment>
<sequence>MSGERGSGVPEDDYAAQGRRRSPLGEGAASGTAVAEAQQRNRRQRLRTTLEIIRANPTGRITLKALVAIVGALVVAVGVALIPLPGPGWLIVIAGLGVWAVEFHWAKRLLAFTRENVRAWTRWVTRQSLPVRLVIGTVGLLFVGVVFWLSLKFGLGIDVVAQVLAYLATH</sequence>
<keyword evidence="4" id="KW-1185">Reference proteome</keyword>
<dbReference type="Pfam" id="PF09656">
    <property type="entry name" value="PGPGW"/>
    <property type="match status" value="1"/>
</dbReference>
<feature type="transmembrane region" description="Helical" evidence="2">
    <location>
        <begin position="131"/>
        <end position="151"/>
    </location>
</feature>
<dbReference type="EMBL" id="JACHJW010000001">
    <property type="protein sequence ID" value="MBB4956851.1"/>
    <property type="molecule type" value="Genomic_DNA"/>
</dbReference>
<feature type="transmembrane region" description="Helical" evidence="2">
    <location>
        <begin position="88"/>
        <end position="110"/>
    </location>
</feature>
<feature type="transmembrane region" description="Helical" evidence="2">
    <location>
        <begin position="61"/>
        <end position="82"/>
    </location>
</feature>
<accession>A0A7W7WM63</accession>
<dbReference type="NCBIfam" id="TIGR02611">
    <property type="entry name" value="TIGR02611 family protein"/>
    <property type="match status" value="1"/>
</dbReference>
<keyword evidence="2" id="KW-1133">Transmembrane helix</keyword>
<organism evidence="3 4">
    <name type="scientific">Micromonospora polyrhachis</name>
    <dbReference type="NCBI Taxonomy" id="1282883"/>
    <lineage>
        <taxon>Bacteria</taxon>
        <taxon>Bacillati</taxon>
        <taxon>Actinomycetota</taxon>
        <taxon>Actinomycetes</taxon>
        <taxon>Micromonosporales</taxon>
        <taxon>Micromonosporaceae</taxon>
        <taxon>Micromonospora</taxon>
    </lineage>
</organism>